<proteinExistence type="predicted"/>
<sequence>MKSFIELGARCEACECRVVKIDCETATAYSEDGRAFSADLLVGDGTRNREGPAVTHDLVAFMKTIPASAFAHVAKPGSVFTKRRQVNSRSIQMPLLDIMQPI</sequence>
<dbReference type="OrthoDB" id="9993796at2759"/>
<reference evidence="1 2" key="1">
    <citation type="submission" date="2015-07" db="EMBL/GenBank/DDBJ databases">
        <title>Comparative genomics of the Sigatoka disease complex on banana suggests a link between parallel evolutionary changes in Pseudocercospora fijiensis and Pseudocercospora eumusae and increased virulence on the banana host.</title>
        <authorList>
            <person name="Chang T.-C."/>
            <person name="Salvucci A."/>
            <person name="Crous P.W."/>
            <person name="Stergiopoulos I."/>
        </authorList>
    </citation>
    <scope>NUCLEOTIDE SEQUENCE [LARGE SCALE GENOMIC DNA]</scope>
    <source>
        <strain evidence="1 2">CBS 114824</strain>
    </source>
</reference>
<name>A0A139H6J7_9PEZI</name>
<protein>
    <submittedName>
        <fullName evidence="1">Uncharacterized protein</fullName>
    </submittedName>
</protein>
<keyword evidence="2" id="KW-1185">Reference proteome</keyword>
<evidence type="ECO:0000313" key="2">
    <source>
        <dbReference type="Proteomes" id="UP000070133"/>
    </source>
</evidence>
<accession>A0A139H6J7</accession>
<organism evidence="1 2">
    <name type="scientific">Pseudocercospora eumusae</name>
    <dbReference type="NCBI Taxonomy" id="321146"/>
    <lineage>
        <taxon>Eukaryota</taxon>
        <taxon>Fungi</taxon>
        <taxon>Dikarya</taxon>
        <taxon>Ascomycota</taxon>
        <taxon>Pezizomycotina</taxon>
        <taxon>Dothideomycetes</taxon>
        <taxon>Dothideomycetidae</taxon>
        <taxon>Mycosphaerellales</taxon>
        <taxon>Mycosphaerellaceae</taxon>
        <taxon>Pseudocercospora</taxon>
    </lineage>
</organism>
<evidence type="ECO:0000313" key="1">
    <source>
        <dbReference type="EMBL" id="KXS98051.1"/>
    </source>
</evidence>
<dbReference type="EMBL" id="LFZN01000124">
    <property type="protein sequence ID" value="KXS98051.1"/>
    <property type="molecule type" value="Genomic_DNA"/>
</dbReference>
<gene>
    <name evidence="1" type="ORF">AC578_8775</name>
</gene>
<dbReference type="AlphaFoldDB" id="A0A139H6J7"/>
<dbReference type="Proteomes" id="UP000070133">
    <property type="component" value="Unassembled WGS sequence"/>
</dbReference>
<comment type="caution">
    <text evidence="1">The sequence shown here is derived from an EMBL/GenBank/DDBJ whole genome shotgun (WGS) entry which is preliminary data.</text>
</comment>